<dbReference type="SUPFAM" id="SSF51445">
    <property type="entry name" value="(Trans)glycosidases"/>
    <property type="match status" value="1"/>
</dbReference>
<keyword evidence="3 5" id="KW-0326">Glycosidase</keyword>
<name>A0ABW4I7E1_9SPHN</name>
<dbReference type="PROSITE" id="PS51318">
    <property type="entry name" value="TAT"/>
    <property type="match status" value="1"/>
</dbReference>
<evidence type="ECO:0000313" key="5">
    <source>
        <dbReference type="EMBL" id="MFD1613215.1"/>
    </source>
</evidence>
<dbReference type="EC" id="3.2.1.-" evidence="5"/>
<evidence type="ECO:0000256" key="3">
    <source>
        <dbReference type="ARBA" id="ARBA00023295"/>
    </source>
</evidence>
<gene>
    <name evidence="5" type="ORF">ACFSCW_15525</name>
</gene>
<dbReference type="InterPro" id="IPR001360">
    <property type="entry name" value="Glyco_hydro_1"/>
</dbReference>
<proteinExistence type="inferred from homology"/>
<comment type="caution">
    <text evidence="5">The sequence shown here is derived from an EMBL/GenBank/DDBJ whole genome shotgun (WGS) entry which is preliminary data.</text>
</comment>
<dbReference type="RefSeq" id="WP_380891081.1">
    <property type="nucleotide sequence ID" value="NZ_JBHUDY010000002.1"/>
</dbReference>
<evidence type="ECO:0000313" key="6">
    <source>
        <dbReference type="Proteomes" id="UP001597115"/>
    </source>
</evidence>
<accession>A0ABW4I7E1</accession>
<dbReference type="EMBL" id="JBHUDY010000002">
    <property type="protein sequence ID" value="MFD1613215.1"/>
    <property type="molecule type" value="Genomic_DNA"/>
</dbReference>
<organism evidence="5 6">
    <name type="scientific">Sphingomonas tabacisoli</name>
    <dbReference type="NCBI Taxonomy" id="2249466"/>
    <lineage>
        <taxon>Bacteria</taxon>
        <taxon>Pseudomonadati</taxon>
        <taxon>Pseudomonadota</taxon>
        <taxon>Alphaproteobacteria</taxon>
        <taxon>Sphingomonadales</taxon>
        <taxon>Sphingomonadaceae</taxon>
        <taxon>Sphingomonas</taxon>
    </lineage>
</organism>
<evidence type="ECO:0000256" key="2">
    <source>
        <dbReference type="ARBA" id="ARBA00022801"/>
    </source>
</evidence>
<comment type="similarity">
    <text evidence="1 4">Belongs to the glycosyl hydrolase 1 family.</text>
</comment>
<dbReference type="GO" id="GO:0016798">
    <property type="term" value="F:hydrolase activity, acting on glycosyl bonds"/>
    <property type="evidence" value="ECO:0007669"/>
    <property type="project" value="UniProtKB-KW"/>
</dbReference>
<evidence type="ECO:0000256" key="1">
    <source>
        <dbReference type="ARBA" id="ARBA00010838"/>
    </source>
</evidence>
<dbReference type="InterPro" id="IPR017853">
    <property type="entry name" value="GH"/>
</dbReference>
<dbReference type="PRINTS" id="PR00131">
    <property type="entry name" value="GLHYDRLASE1"/>
</dbReference>
<reference evidence="6" key="1">
    <citation type="journal article" date="2019" name="Int. J. Syst. Evol. Microbiol.">
        <title>The Global Catalogue of Microorganisms (GCM) 10K type strain sequencing project: providing services to taxonomists for standard genome sequencing and annotation.</title>
        <authorList>
            <consortium name="The Broad Institute Genomics Platform"/>
            <consortium name="The Broad Institute Genome Sequencing Center for Infectious Disease"/>
            <person name="Wu L."/>
            <person name="Ma J."/>
        </authorList>
    </citation>
    <scope>NUCLEOTIDE SEQUENCE [LARGE SCALE GENOMIC DNA]</scope>
    <source>
        <strain evidence="6">CGMCC 1.16275</strain>
    </source>
</reference>
<dbReference type="PANTHER" id="PTHR10353">
    <property type="entry name" value="GLYCOSYL HYDROLASE"/>
    <property type="match status" value="1"/>
</dbReference>
<keyword evidence="6" id="KW-1185">Reference proteome</keyword>
<evidence type="ECO:0000256" key="4">
    <source>
        <dbReference type="RuleBase" id="RU003690"/>
    </source>
</evidence>
<dbReference type="InterPro" id="IPR006311">
    <property type="entry name" value="TAT_signal"/>
</dbReference>
<dbReference type="PANTHER" id="PTHR10353:SF36">
    <property type="entry name" value="LP05116P"/>
    <property type="match status" value="1"/>
</dbReference>
<dbReference type="Pfam" id="PF00232">
    <property type="entry name" value="Glyco_hydro_1"/>
    <property type="match status" value="2"/>
</dbReference>
<protein>
    <submittedName>
        <fullName evidence="5">Glycoside hydrolase family 1 protein</fullName>
        <ecNumber evidence="5">3.2.1.-</ecNumber>
    </submittedName>
</protein>
<keyword evidence="2 5" id="KW-0378">Hydrolase</keyword>
<dbReference type="Gene3D" id="3.20.20.80">
    <property type="entry name" value="Glycosidases"/>
    <property type="match status" value="1"/>
</dbReference>
<sequence length="449" mass="49691">MIEDQGFERRSVLAGIGAAAATAAALPASAAATKKAFPNGFSWGASTAGYQVEGNNVNADLWLMEHIKPQTFTDLSGDADDSYHRWRDDIALMKAIGLNAYRFSIEWSRIEPARGQFSRAELDHYKRFIAALRDAEIEPVMTFFHVAAPRWFAEAGGWLNPESPDLFANYCDKAMRALGGEIGIACTINEPQVGLTYRVIPQANAYFGKEDARQLEAHREASRVSGSTRYVTMNHPDVKGMTPQLMAAHERSVAAIKAVRRNVPTGVTLNIVDFQPANEGSKYRELRKLAFGPWLEVAARSGDFVGGQAYRQVRVPGSGAKLPGFPEMPFVAASEEQEVIKQPVALRNAVEYVHAETRKPILVTENGLETHDDRRRAWYIPQALSELHGAIAGGVPVIGYLHWSLLDNFEWLLGYSKQFGLATVDRETFARKLKPSAAVYRSIIRRNAV</sequence>
<dbReference type="Proteomes" id="UP001597115">
    <property type="component" value="Unassembled WGS sequence"/>
</dbReference>